<feature type="region of interest" description="Disordered" evidence="6">
    <location>
        <begin position="124"/>
        <end position="181"/>
    </location>
</feature>
<dbReference type="STRING" id="112090.W4G5R9"/>
<dbReference type="InterPro" id="IPR049945">
    <property type="entry name" value="AAA_22"/>
</dbReference>
<dbReference type="GO" id="GO:0005664">
    <property type="term" value="C:nuclear origin of replication recognition complex"/>
    <property type="evidence" value="ECO:0007669"/>
    <property type="project" value="TreeGrafter"/>
</dbReference>
<feature type="domain" description="Origin recognition complex subunit 4 C-terminal" evidence="8">
    <location>
        <begin position="483"/>
        <end position="674"/>
    </location>
</feature>
<evidence type="ECO:0000313" key="9">
    <source>
        <dbReference type="EMBL" id="ETV75025.1"/>
    </source>
</evidence>
<dbReference type="Gene3D" id="3.40.50.300">
    <property type="entry name" value="P-loop containing nucleotide triphosphate hydrolases"/>
    <property type="match status" value="1"/>
</dbReference>
<dbReference type="AlphaFoldDB" id="W4G5R9"/>
<organism evidence="9">
    <name type="scientific">Aphanomyces astaci</name>
    <name type="common">Crayfish plague agent</name>
    <dbReference type="NCBI Taxonomy" id="112090"/>
    <lineage>
        <taxon>Eukaryota</taxon>
        <taxon>Sar</taxon>
        <taxon>Stramenopiles</taxon>
        <taxon>Oomycota</taxon>
        <taxon>Saprolegniomycetes</taxon>
        <taxon>Saprolegniales</taxon>
        <taxon>Verrucalvaceae</taxon>
        <taxon>Aphanomyces</taxon>
    </lineage>
</organism>
<feature type="region of interest" description="Disordered" evidence="6">
    <location>
        <begin position="55"/>
        <end position="100"/>
    </location>
</feature>
<keyword evidence="3" id="KW-0235">DNA replication</keyword>
<feature type="region of interest" description="Disordered" evidence="6">
    <location>
        <begin position="208"/>
        <end position="244"/>
    </location>
</feature>
<dbReference type="OrthoDB" id="343623at2759"/>
<dbReference type="RefSeq" id="XP_009835529.1">
    <property type="nucleotide sequence ID" value="XM_009837227.1"/>
</dbReference>
<evidence type="ECO:0000259" key="7">
    <source>
        <dbReference type="Pfam" id="PF13401"/>
    </source>
</evidence>
<evidence type="ECO:0000259" key="8">
    <source>
        <dbReference type="Pfam" id="PF14629"/>
    </source>
</evidence>
<evidence type="ECO:0000256" key="3">
    <source>
        <dbReference type="ARBA" id="ARBA00022705"/>
    </source>
</evidence>
<evidence type="ECO:0000256" key="1">
    <source>
        <dbReference type="ARBA" id="ARBA00004123"/>
    </source>
</evidence>
<dbReference type="InterPro" id="IPR016527">
    <property type="entry name" value="ORC4"/>
</dbReference>
<dbReference type="VEuPathDB" id="FungiDB:H257_10627"/>
<protein>
    <submittedName>
        <fullName evidence="9">Uncharacterized protein</fullName>
    </submittedName>
</protein>
<comment type="similarity">
    <text evidence="2">Belongs to the ORC4 family.</text>
</comment>
<evidence type="ECO:0000256" key="4">
    <source>
        <dbReference type="ARBA" id="ARBA00023125"/>
    </source>
</evidence>
<dbReference type="EMBL" id="KI913142">
    <property type="protein sequence ID" value="ETV75025.1"/>
    <property type="molecule type" value="Genomic_DNA"/>
</dbReference>
<comment type="subcellular location">
    <subcellularLocation>
        <location evidence="1">Nucleus</location>
    </subcellularLocation>
</comment>
<dbReference type="GO" id="GO:0003688">
    <property type="term" value="F:DNA replication origin binding"/>
    <property type="evidence" value="ECO:0007669"/>
    <property type="project" value="TreeGrafter"/>
</dbReference>
<feature type="domain" description="ORC1/DEAH AAA+ ATPase" evidence="7">
    <location>
        <begin position="287"/>
        <end position="414"/>
    </location>
</feature>
<feature type="compositionally biased region" description="Basic residues" evidence="6">
    <location>
        <begin position="91"/>
        <end position="100"/>
    </location>
</feature>
<evidence type="ECO:0000256" key="5">
    <source>
        <dbReference type="ARBA" id="ARBA00023242"/>
    </source>
</evidence>
<dbReference type="GO" id="GO:0006270">
    <property type="term" value="P:DNA replication initiation"/>
    <property type="evidence" value="ECO:0007669"/>
    <property type="project" value="TreeGrafter"/>
</dbReference>
<keyword evidence="4" id="KW-0238">DNA-binding</keyword>
<feature type="compositionally biased region" description="Low complexity" evidence="6">
    <location>
        <begin position="159"/>
        <end position="172"/>
    </location>
</feature>
<evidence type="ECO:0000256" key="2">
    <source>
        <dbReference type="ARBA" id="ARBA00005334"/>
    </source>
</evidence>
<dbReference type="PANTHER" id="PTHR12087">
    <property type="entry name" value="ORIGIN RECOGNITION COMPLEX SUBUNIT 4"/>
    <property type="match status" value="1"/>
</dbReference>
<reference evidence="9" key="1">
    <citation type="submission" date="2013-12" db="EMBL/GenBank/DDBJ databases">
        <title>The Genome Sequence of Aphanomyces astaci APO3.</title>
        <authorList>
            <consortium name="The Broad Institute Genomics Platform"/>
            <person name="Russ C."/>
            <person name="Tyler B."/>
            <person name="van West P."/>
            <person name="Dieguez-Uribeondo J."/>
            <person name="Young S.K."/>
            <person name="Zeng Q."/>
            <person name="Gargeya S."/>
            <person name="Fitzgerald M."/>
            <person name="Abouelleil A."/>
            <person name="Alvarado L."/>
            <person name="Chapman S.B."/>
            <person name="Gainer-Dewar J."/>
            <person name="Goldberg J."/>
            <person name="Griggs A."/>
            <person name="Gujja S."/>
            <person name="Hansen M."/>
            <person name="Howarth C."/>
            <person name="Imamovic A."/>
            <person name="Ireland A."/>
            <person name="Larimer J."/>
            <person name="McCowan C."/>
            <person name="Murphy C."/>
            <person name="Pearson M."/>
            <person name="Poon T.W."/>
            <person name="Priest M."/>
            <person name="Roberts A."/>
            <person name="Saif S."/>
            <person name="Shea T."/>
            <person name="Sykes S."/>
            <person name="Wortman J."/>
            <person name="Nusbaum C."/>
            <person name="Birren B."/>
        </authorList>
    </citation>
    <scope>NUCLEOTIDE SEQUENCE [LARGE SCALE GENOMIC DNA]</scope>
    <source>
        <strain evidence="9">APO3</strain>
    </source>
</reference>
<accession>W4G5R9</accession>
<name>W4G5R9_APHAT</name>
<gene>
    <name evidence="9" type="ORF">H257_10627</name>
</gene>
<keyword evidence="5" id="KW-0539">Nucleus</keyword>
<dbReference type="GeneID" id="20812623"/>
<sequence length="696" mass="76628">MDFSVSFLENLYESEEIGQDISHVAAPSSSPIKTAACASPRTALASATLTVVASTTKSHRRVASSALATPSPTKRTKRTTPNQKDEEGHGTPRRRSPRKHASTLLATATMQGVGTLQHNLSDNATVHRNEGPSVLLTSKPDLSLPSSAQVPHHDDPAASTDPTSTLSPSSRPVLQATSISPTAPVSPLSILPGSPAAAASPTITVASSLVPSPPPNPANVDQPPSTDTLLANVAPSSEMPPPLTGQQVHCVRHVVLSRRLASGWTGVDAAVQDIQRVVERTVLYGENQSAMLVGSSGSGKRTVVAKALAQLPTRSFHAVYLSGSVLGNDMEAFREIVQQLVPQQGSIVGHAAISFFNMYDLLKQLLLQKALQEHAVIFILDAFDAFVTGAKQLLVYNLLDWMQSKDVRVALVGISCNFNVLAQFEKRVKSRFSNIQVVVPRPPLKHILQLLWLSFQFIIPRRHHHHPPNSTLEIPLTNHEDHTTSSKATTTMIESVVNWPAHVPAPPDAFHEHWDTSLHRLLFDQTHWWWQYLYDLGKPTDVFVQLLHVAMTHLTPSAPCLDASHVDLAWNMLYPNHVLHTLRGLTTREMTLVLGMIGLERRHVAPYSFEMVFHECQAFYRQHALQYPKRRELLDALSNLLATHVVHPATTKQQQHQPEYCLVRLVLRPTDVLDAIRRKLVPVTTVVDQWATNTLQ</sequence>
<dbReference type="InterPro" id="IPR032705">
    <property type="entry name" value="ORC4_C"/>
</dbReference>
<evidence type="ECO:0000256" key="6">
    <source>
        <dbReference type="SAM" id="MobiDB-lite"/>
    </source>
</evidence>
<dbReference type="Pfam" id="PF13401">
    <property type="entry name" value="AAA_22"/>
    <property type="match status" value="1"/>
</dbReference>
<dbReference type="Pfam" id="PF14629">
    <property type="entry name" value="ORC4_C"/>
    <property type="match status" value="1"/>
</dbReference>
<dbReference type="SUPFAM" id="SSF52540">
    <property type="entry name" value="P-loop containing nucleoside triphosphate hydrolases"/>
    <property type="match status" value="1"/>
</dbReference>
<dbReference type="GO" id="GO:0016887">
    <property type="term" value="F:ATP hydrolysis activity"/>
    <property type="evidence" value="ECO:0007669"/>
    <property type="project" value="InterPro"/>
</dbReference>
<dbReference type="PANTHER" id="PTHR12087:SF0">
    <property type="entry name" value="ORIGIN RECOGNITION COMPLEX SUBUNIT 4"/>
    <property type="match status" value="1"/>
</dbReference>
<dbReference type="InterPro" id="IPR027417">
    <property type="entry name" value="P-loop_NTPase"/>
</dbReference>
<dbReference type="CDD" id="cd00009">
    <property type="entry name" value="AAA"/>
    <property type="match status" value="1"/>
</dbReference>
<proteinExistence type="inferred from homology"/>